<organism evidence="5 6">
    <name type="scientific">Castanea mollissima</name>
    <name type="common">Chinese chestnut</name>
    <dbReference type="NCBI Taxonomy" id="60419"/>
    <lineage>
        <taxon>Eukaryota</taxon>
        <taxon>Viridiplantae</taxon>
        <taxon>Streptophyta</taxon>
        <taxon>Embryophyta</taxon>
        <taxon>Tracheophyta</taxon>
        <taxon>Spermatophyta</taxon>
        <taxon>Magnoliopsida</taxon>
        <taxon>eudicotyledons</taxon>
        <taxon>Gunneridae</taxon>
        <taxon>Pentapetalae</taxon>
        <taxon>rosids</taxon>
        <taxon>fabids</taxon>
        <taxon>Fagales</taxon>
        <taxon>Fagaceae</taxon>
        <taxon>Castanea</taxon>
    </lineage>
</organism>
<dbReference type="NCBIfam" id="TIGR00756">
    <property type="entry name" value="PPR"/>
    <property type="match status" value="14"/>
</dbReference>
<feature type="repeat" description="PPR" evidence="3">
    <location>
        <begin position="693"/>
        <end position="727"/>
    </location>
</feature>
<dbReference type="Pfam" id="PF01535">
    <property type="entry name" value="PPR"/>
    <property type="match status" value="5"/>
</dbReference>
<feature type="repeat" description="PPR" evidence="3">
    <location>
        <begin position="448"/>
        <end position="482"/>
    </location>
</feature>
<dbReference type="Gene3D" id="3.30.230.10">
    <property type="match status" value="1"/>
</dbReference>
<dbReference type="PANTHER" id="PTHR47447">
    <property type="entry name" value="OS03G0856100 PROTEIN"/>
    <property type="match status" value="1"/>
</dbReference>
<evidence type="ECO:0000256" key="2">
    <source>
        <dbReference type="ARBA" id="ARBA00022737"/>
    </source>
</evidence>
<feature type="repeat" description="PPR" evidence="3">
    <location>
        <begin position="728"/>
        <end position="762"/>
    </location>
</feature>
<dbReference type="Pfam" id="PF00288">
    <property type="entry name" value="GHMP_kinases_N"/>
    <property type="match status" value="1"/>
</dbReference>
<evidence type="ECO:0000313" key="6">
    <source>
        <dbReference type="Proteomes" id="UP000737018"/>
    </source>
</evidence>
<dbReference type="Pfam" id="PF13041">
    <property type="entry name" value="PPR_2"/>
    <property type="match status" value="5"/>
</dbReference>
<accession>A0A8J4VSB9</accession>
<protein>
    <recommendedName>
        <fullName evidence="4">GHMP kinase N-terminal domain-containing protein</fullName>
    </recommendedName>
</protein>
<feature type="repeat" description="PPR" evidence="3">
    <location>
        <begin position="658"/>
        <end position="692"/>
    </location>
</feature>
<dbReference type="InterPro" id="IPR006204">
    <property type="entry name" value="GHMP_kinase_N_dom"/>
</dbReference>
<dbReference type="InterPro" id="IPR002885">
    <property type="entry name" value="PPR_rpt"/>
</dbReference>
<comment type="similarity">
    <text evidence="1">Belongs to the PPR family. P subfamily.</text>
</comment>
<dbReference type="InterPro" id="IPR014721">
    <property type="entry name" value="Ribsml_uS5_D2-typ_fold_subgr"/>
</dbReference>
<evidence type="ECO:0000256" key="3">
    <source>
        <dbReference type="PROSITE-ProRule" id="PRU00708"/>
    </source>
</evidence>
<feature type="domain" description="GHMP kinase N-terminal" evidence="4">
    <location>
        <begin position="920"/>
        <end position="978"/>
    </location>
</feature>
<proteinExistence type="inferred from homology"/>
<feature type="repeat" description="PPR" evidence="3">
    <location>
        <begin position="483"/>
        <end position="517"/>
    </location>
</feature>
<comment type="caution">
    <text evidence="5">The sequence shown here is derived from an EMBL/GenBank/DDBJ whole genome shotgun (WGS) entry which is preliminary data.</text>
</comment>
<dbReference type="SUPFAM" id="SSF54211">
    <property type="entry name" value="Ribosomal protein S5 domain 2-like"/>
    <property type="match status" value="1"/>
</dbReference>
<dbReference type="AlphaFoldDB" id="A0A8J4VSB9"/>
<evidence type="ECO:0000256" key="1">
    <source>
        <dbReference type="ARBA" id="ARBA00007626"/>
    </source>
</evidence>
<feature type="repeat" description="PPR" evidence="3">
    <location>
        <begin position="518"/>
        <end position="552"/>
    </location>
</feature>
<dbReference type="Gene3D" id="1.25.40.10">
    <property type="entry name" value="Tetratricopeptide repeat domain"/>
    <property type="match status" value="6"/>
</dbReference>
<keyword evidence="2" id="KW-0677">Repeat</keyword>
<feature type="repeat" description="PPR" evidence="3">
    <location>
        <begin position="259"/>
        <end position="293"/>
    </location>
</feature>
<evidence type="ECO:0000259" key="4">
    <source>
        <dbReference type="Pfam" id="PF00288"/>
    </source>
</evidence>
<reference evidence="5" key="1">
    <citation type="submission" date="2020-03" db="EMBL/GenBank/DDBJ databases">
        <title>Castanea mollissima Vanexum genome sequencing.</title>
        <authorList>
            <person name="Staton M."/>
        </authorList>
    </citation>
    <scope>NUCLEOTIDE SEQUENCE</scope>
    <source>
        <tissue evidence="5">Leaf</tissue>
    </source>
</reference>
<feature type="repeat" description="PPR" evidence="3">
    <location>
        <begin position="329"/>
        <end position="363"/>
    </location>
</feature>
<dbReference type="GO" id="GO:0005524">
    <property type="term" value="F:ATP binding"/>
    <property type="evidence" value="ECO:0007669"/>
    <property type="project" value="InterPro"/>
</dbReference>
<dbReference type="PROSITE" id="PS51375">
    <property type="entry name" value="PPR"/>
    <property type="match status" value="12"/>
</dbReference>
<sequence>MALPKITEARNNLRKSIRPCALLSLLFTKNLSHTHRPICTKTHANIYDSSFHSDLTSITNGFISIFTKKPFSPHSPELNSLSPRLTTQVVESVLNCLKSWKIAHMFFTWASNQRGYKHNCYTYNAMASILSRARQIAPLRAIAMDIVNLRCSMSPGALGYLVRCLGSVGLFDEANVLFDQARMMGLCVPNDYSYNCLLEALSKSNSVDLIEMRMKEMHDYGWKFSKYTLTPVLQVYCNAGKFEKALSIFNDMNEREWVDMHVFSILVLSFSKWGEVDKAFELIERMEDHNIMLNEKTFRVLIHGFVKESRVDKALQLFDKMQQSGYYPDVSLYDVLIGGLCKIKELEKALHLFSEMKQLGIHPDVQVLTKLMTSFSEENKMFQLLEEMQEDIDEEAMSLLYNSVLNALVNNNSIDKAFLLLRAMMGDQSDADVVEHKLPRVKKAICPDTTSFSVVIDGLLKTGKLDSALNIFQHMKQIGCAPNIMIYKNLIDGLCNSNRLEESYELFREMKLSRFEPTRFTYNSIFGCLCRREDVVAALDLVKEMRVYGYEPYTKHSTLLVKGLCKHGRAVEACKFLASMVQEGFLLDIIPYSAAIDGLIKTQEVDRALELFRDICSRGYCPDVVAYNILISGLCKAKRVSEAEDILHEMEVKGLVPSVITYNLLVDGWCKNGDVDQAMLFLSRMFVEDRKPNVITYTTLMNGLCNAGRPDDALVLWNEMGREGCSPNNIAFMALIHGLCKCGRPDTALVYLHQMQEKEMEPDTFVYVALMSSFLCNLNLPLAFEILKEMAGKGNFPDPLDKNCLIVRDAVLKLSEDARTSSRVRNLIAEGRIPKICCSDVKDEEKICLHVFIYASDSIKICVISTFWPNQVSYGSELSNRGPTFDMDFSDFMDGDQPISYEKAKEYFANFFCVLKSAQYVSSAVPEGKGVSSSASVEVASMAAIAAAHDLALLCQKVENHVVGAPCGVMDQMTSACGEANKLLAMVCQPVEIVGLVQIPSHIQFWGVDSGIRHSMGGADY</sequence>
<keyword evidence="6" id="KW-1185">Reference proteome</keyword>
<name>A0A8J4VSB9_9ROSI</name>
<dbReference type="Pfam" id="PF13812">
    <property type="entry name" value="PPR_3"/>
    <property type="match status" value="1"/>
</dbReference>
<dbReference type="PANTHER" id="PTHR47447:SF22">
    <property type="entry name" value="TETRATRICOPEPTIDE-LIKE HELICAL DOMAIN SUPERFAMILY"/>
    <property type="match status" value="1"/>
</dbReference>
<evidence type="ECO:0000313" key="5">
    <source>
        <dbReference type="EMBL" id="KAF3968215.1"/>
    </source>
</evidence>
<feature type="repeat" description="PPR" evidence="3">
    <location>
        <begin position="225"/>
        <end position="255"/>
    </location>
</feature>
<feature type="repeat" description="PPR" evidence="3">
    <location>
        <begin position="588"/>
        <end position="622"/>
    </location>
</feature>
<gene>
    <name evidence="5" type="ORF">CMV_007875</name>
</gene>
<dbReference type="InterPro" id="IPR011990">
    <property type="entry name" value="TPR-like_helical_dom_sf"/>
</dbReference>
<dbReference type="EMBL" id="JRKL02000801">
    <property type="protein sequence ID" value="KAF3968215.1"/>
    <property type="molecule type" value="Genomic_DNA"/>
</dbReference>
<feature type="repeat" description="PPR" evidence="3">
    <location>
        <begin position="294"/>
        <end position="328"/>
    </location>
</feature>
<dbReference type="Proteomes" id="UP000737018">
    <property type="component" value="Unassembled WGS sequence"/>
</dbReference>
<dbReference type="OrthoDB" id="185373at2759"/>
<feature type="repeat" description="PPR" evidence="3">
    <location>
        <begin position="623"/>
        <end position="657"/>
    </location>
</feature>
<dbReference type="InterPro" id="IPR020568">
    <property type="entry name" value="Ribosomal_Su5_D2-typ_SF"/>
</dbReference>